<evidence type="ECO:0000313" key="2">
    <source>
        <dbReference type="EMBL" id="NDO67302.1"/>
    </source>
</evidence>
<protein>
    <submittedName>
        <fullName evidence="2">AP2 domain-containing protein</fullName>
    </submittedName>
</protein>
<evidence type="ECO:0000259" key="1">
    <source>
        <dbReference type="Pfam" id="PF13392"/>
    </source>
</evidence>
<dbReference type="AlphaFoldDB" id="A0A9X5C714"/>
<dbReference type="Pfam" id="PF13392">
    <property type="entry name" value="HNH_3"/>
    <property type="match status" value="1"/>
</dbReference>
<dbReference type="SUPFAM" id="SSF54060">
    <property type="entry name" value="His-Me finger endonucleases"/>
    <property type="match status" value="1"/>
</dbReference>
<accession>A0A9X5C714</accession>
<dbReference type="InterPro" id="IPR003615">
    <property type="entry name" value="HNH_nuc"/>
</dbReference>
<proteinExistence type="predicted"/>
<sequence>MIIIRVVNEETKRKRTETFNKKRDEKAQKEIGNAYWNFIVESINEELTEKYNSNGMRRGVYFNFRCKCGKLISHRLSDVKNGHCKSCGCIKFNNPNRIENLTGKKFGKLTVIGRDVKRDFEQYKNGKNRVHWLCKCDCGNSKILSVTGYQLKSGHTKSCGCYASEQIAKRNKVHSIKQNLFIELDECKIAIKDENDNQCIIDKEDYDIIKNWYWRKIEKRGDINKGYWITNVKKDDKYNKSVLMIHQVIAEIKYGEYDSKSKVPDHLSRDTDDNRKCNIYLKSNQSNSHNRGLSKANTSGKTGVSYNKQKGLWTAYITVNYKTIHLGDFSDLNNAIRKRINAEKKYGFTCDDIVADYDEVMNE</sequence>
<dbReference type="OrthoDB" id="552713at2"/>
<dbReference type="EMBL" id="VIRB01000003">
    <property type="protein sequence ID" value="NDO67302.1"/>
    <property type="molecule type" value="Genomic_DNA"/>
</dbReference>
<dbReference type="InterPro" id="IPR044925">
    <property type="entry name" value="His-Me_finger_sf"/>
</dbReference>
<gene>
    <name evidence="2" type="ORF">FMM80_00545</name>
</gene>
<dbReference type="RefSeq" id="WP_157404121.1">
    <property type="nucleotide sequence ID" value="NZ_VIRB01000003.1"/>
</dbReference>
<feature type="domain" description="HNH nuclease" evidence="1">
    <location>
        <begin position="245"/>
        <end position="288"/>
    </location>
</feature>
<organism evidence="2 3">
    <name type="scientific">Schaedlerella arabinosiphila</name>
    <dbReference type="NCBI Taxonomy" id="2044587"/>
    <lineage>
        <taxon>Bacteria</taxon>
        <taxon>Bacillati</taxon>
        <taxon>Bacillota</taxon>
        <taxon>Clostridia</taxon>
        <taxon>Lachnospirales</taxon>
        <taxon>Lachnospiraceae</taxon>
        <taxon>Schaedlerella</taxon>
    </lineage>
</organism>
<dbReference type="Proteomes" id="UP000474104">
    <property type="component" value="Unassembled WGS sequence"/>
</dbReference>
<evidence type="ECO:0000313" key="3">
    <source>
        <dbReference type="Proteomes" id="UP000474104"/>
    </source>
</evidence>
<name>A0A9X5C714_9FIRM</name>
<comment type="caution">
    <text evidence="2">The sequence shown here is derived from an EMBL/GenBank/DDBJ whole genome shotgun (WGS) entry which is preliminary data.</text>
</comment>
<reference evidence="2 3" key="1">
    <citation type="submission" date="2019-07" db="EMBL/GenBank/DDBJ databases">
        <title>Draft genome sequences of 15 bacterial species constituting the stable defined intestinal microbiota of the GM15 gnotobiotic mouse model.</title>
        <authorList>
            <person name="Elie C."/>
            <person name="Mathieu A."/>
            <person name="Saliou A."/>
            <person name="Darnaud M."/>
            <person name="Leulier F."/>
            <person name="Tamellini A."/>
        </authorList>
    </citation>
    <scope>NUCLEOTIDE SEQUENCE [LARGE SCALE GENOMIC DNA]</scope>
    <source>
        <strain evidence="3">ASF 502</strain>
    </source>
</reference>